<dbReference type="CDD" id="cd12148">
    <property type="entry name" value="fungal_TF_MHR"/>
    <property type="match status" value="1"/>
</dbReference>
<accession>A0ABP0BA46</accession>
<reference evidence="8 9" key="1">
    <citation type="submission" date="2024-01" db="EMBL/GenBank/DDBJ databases">
        <authorList>
            <person name="Allen C."/>
            <person name="Tagirdzhanova G."/>
        </authorList>
    </citation>
    <scope>NUCLEOTIDE SEQUENCE [LARGE SCALE GENOMIC DNA]</scope>
</reference>
<keyword evidence="5" id="KW-0539">Nucleus</keyword>
<evidence type="ECO:0000256" key="6">
    <source>
        <dbReference type="SAM" id="MobiDB-lite"/>
    </source>
</evidence>
<protein>
    <recommendedName>
        <fullName evidence="7">Zn(2)-C6 fungal-type domain-containing protein</fullName>
    </recommendedName>
</protein>
<dbReference type="Gene3D" id="4.10.240.10">
    <property type="entry name" value="Zn(2)-C6 fungal-type DNA-binding domain"/>
    <property type="match status" value="1"/>
</dbReference>
<keyword evidence="4" id="KW-0804">Transcription</keyword>
<evidence type="ECO:0000313" key="8">
    <source>
        <dbReference type="EMBL" id="CAK7216081.1"/>
    </source>
</evidence>
<evidence type="ECO:0000256" key="2">
    <source>
        <dbReference type="ARBA" id="ARBA00023015"/>
    </source>
</evidence>
<feature type="compositionally biased region" description="Gly residues" evidence="6">
    <location>
        <begin position="30"/>
        <end position="44"/>
    </location>
</feature>
<dbReference type="Proteomes" id="UP001642406">
    <property type="component" value="Unassembled WGS sequence"/>
</dbReference>
<evidence type="ECO:0000256" key="5">
    <source>
        <dbReference type="ARBA" id="ARBA00023242"/>
    </source>
</evidence>
<dbReference type="InterPro" id="IPR051089">
    <property type="entry name" value="prtT"/>
</dbReference>
<name>A0ABP0BA46_9PEZI</name>
<dbReference type="SMART" id="SM00066">
    <property type="entry name" value="GAL4"/>
    <property type="match status" value="1"/>
</dbReference>
<dbReference type="PANTHER" id="PTHR31845">
    <property type="entry name" value="FINGER DOMAIN PROTEIN, PUTATIVE-RELATED"/>
    <property type="match status" value="1"/>
</dbReference>
<keyword evidence="9" id="KW-1185">Reference proteome</keyword>
<feature type="region of interest" description="Disordered" evidence="6">
    <location>
        <begin position="23"/>
        <end position="61"/>
    </location>
</feature>
<evidence type="ECO:0000256" key="3">
    <source>
        <dbReference type="ARBA" id="ARBA00023125"/>
    </source>
</evidence>
<evidence type="ECO:0000259" key="7">
    <source>
        <dbReference type="SMART" id="SM00066"/>
    </source>
</evidence>
<sequence>MQTTGFRACETCRALKVRCMPADGDAASGSGNGGSSTANGGGSGSSTPAAVLPPVSERAPCRRCQDTGTTCVYTEPRRTKRKRTDVRVRELEREVRMLTELLVLRRRMAEEGIPAAEYEGTAAARSTARASLAASDTAKATQTPPPVQQSLPDTPSALFIESPGPSGPSDTAYTVVPQPLPQANPPPPPPPPRQPHRPPVYDANAFPPPPPPIDFTLHGPPRPETVDPVAAGLLSMDKATRLFRRYVTMIAPQRPFVVFPKVTLSGMEAMTPAVDNAITAMAALVREHQPVLFLSVLTAAVGSGLDRSYRDNNNGNEALSTVLDALLLRVYADRIFYQSEKSLELVQALLISSNWNFYCFDKPHSSPAGVPSSGTNHGHRESPTASAVSSFDHLRFYQHMHMAATMAIELEGMHHDGSTLGKSDTVGGPVVSGLLADPLAFERTLLACYICCSSISLGFHRQAMLSFTPAMAEYLRRLETSPHAAATDPVMVAWVHLQRTVDMTAGALRLRAMVRNASGAAVTLADTTSTGYEDVPDLSDPSVQMTLQNVTQLLEQWRKDHSRYMTNSLLIQYNTIMCLLHESCLYNEFDPSDLKPPYRLSIPSPSASDAPTRRPMTAAHMASRRICLMAARSLIGLFLSSPTDQLLGSPVVVYARVGYAVLMLLKLQISAALPGGAMQGLMIDTATGDSATQTYQYLESLIARLEELEALGGRIAAVWVTMVRITHAWYEAYFVPAANGRPPLETNNPDIGPVLEPLRHCLLSRDSHYMGTRAYAETRQKPQAGSEQLKQHPYSVTDQGYAALVSDFGTSVCSMLAAMSAEEEEAFLSSALDTGEIDRWMDPRIGLGDIQNQIFEFSAI</sequence>
<dbReference type="InterPro" id="IPR036864">
    <property type="entry name" value="Zn2-C6_fun-type_DNA-bd_sf"/>
</dbReference>
<comment type="subcellular location">
    <subcellularLocation>
        <location evidence="1">Nucleus</location>
    </subcellularLocation>
</comment>
<feature type="domain" description="Zn(2)-C6 fungal-type" evidence="7">
    <location>
        <begin position="3"/>
        <end position="82"/>
    </location>
</feature>
<evidence type="ECO:0000256" key="4">
    <source>
        <dbReference type="ARBA" id="ARBA00023163"/>
    </source>
</evidence>
<dbReference type="EMBL" id="CAWUHC010000016">
    <property type="protein sequence ID" value="CAK7216081.1"/>
    <property type="molecule type" value="Genomic_DNA"/>
</dbReference>
<keyword evidence="3" id="KW-0238">DNA-binding</keyword>
<organism evidence="8 9">
    <name type="scientific">Sporothrix bragantina</name>
    <dbReference type="NCBI Taxonomy" id="671064"/>
    <lineage>
        <taxon>Eukaryota</taxon>
        <taxon>Fungi</taxon>
        <taxon>Dikarya</taxon>
        <taxon>Ascomycota</taxon>
        <taxon>Pezizomycotina</taxon>
        <taxon>Sordariomycetes</taxon>
        <taxon>Sordariomycetidae</taxon>
        <taxon>Ophiostomatales</taxon>
        <taxon>Ophiostomataceae</taxon>
        <taxon>Sporothrix</taxon>
    </lineage>
</organism>
<dbReference type="InterPro" id="IPR001138">
    <property type="entry name" value="Zn2Cys6_DnaBD"/>
</dbReference>
<dbReference type="PANTHER" id="PTHR31845:SF39">
    <property type="entry name" value="TRANSCRIPTION FACTOR PBCR-RELATED"/>
    <property type="match status" value="1"/>
</dbReference>
<gene>
    <name evidence="8" type="ORF">SBRCBS47491_002711</name>
</gene>
<feature type="region of interest" description="Disordered" evidence="6">
    <location>
        <begin position="127"/>
        <end position="205"/>
    </location>
</feature>
<evidence type="ECO:0000256" key="1">
    <source>
        <dbReference type="ARBA" id="ARBA00004123"/>
    </source>
</evidence>
<feature type="compositionally biased region" description="Low complexity" evidence="6">
    <location>
        <begin position="127"/>
        <end position="141"/>
    </location>
</feature>
<comment type="caution">
    <text evidence="8">The sequence shown here is derived from an EMBL/GenBank/DDBJ whole genome shotgun (WGS) entry which is preliminary data.</text>
</comment>
<evidence type="ECO:0000313" key="9">
    <source>
        <dbReference type="Proteomes" id="UP001642406"/>
    </source>
</evidence>
<keyword evidence="2" id="KW-0805">Transcription regulation</keyword>
<proteinExistence type="predicted"/>
<feature type="compositionally biased region" description="Pro residues" evidence="6">
    <location>
        <begin position="178"/>
        <end position="193"/>
    </location>
</feature>